<keyword evidence="12" id="KW-1185">Reference proteome</keyword>
<evidence type="ECO:0000313" key="11">
    <source>
        <dbReference type="EMBL" id="NIH98939.1"/>
    </source>
</evidence>
<organism evidence="11 12">
    <name type="scientific">Mycolicibacterium fluoranthenivorans</name>
    <dbReference type="NCBI Taxonomy" id="258505"/>
    <lineage>
        <taxon>Bacteria</taxon>
        <taxon>Bacillati</taxon>
        <taxon>Actinomycetota</taxon>
        <taxon>Actinomycetes</taxon>
        <taxon>Mycobacteriales</taxon>
        <taxon>Mycobacteriaceae</taxon>
        <taxon>Mycolicibacterium</taxon>
    </lineage>
</organism>
<evidence type="ECO:0000256" key="4">
    <source>
        <dbReference type="ARBA" id="ARBA00022679"/>
    </source>
</evidence>
<accession>A0A7X5ZG62</accession>
<dbReference type="GO" id="GO:0008408">
    <property type="term" value="F:3'-5' exonuclease activity"/>
    <property type="evidence" value="ECO:0007669"/>
    <property type="project" value="InterPro"/>
</dbReference>
<keyword evidence="6" id="KW-0235">DNA replication</keyword>
<dbReference type="GO" id="GO:0006271">
    <property type="term" value="P:DNA strand elongation involved in DNA replication"/>
    <property type="evidence" value="ECO:0007669"/>
    <property type="project" value="TreeGrafter"/>
</dbReference>
<name>A0A7X5ZG62_9MYCO</name>
<reference evidence="11 12" key="1">
    <citation type="submission" date="2020-03" db="EMBL/GenBank/DDBJ databases">
        <title>Sequencing the genomes of 1000 actinobacteria strains.</title>
        <authorList>
            <person name="Klenk H.-P."/>
        </authorList>
    </citation>
    <scope>NUCLEOTIDE SEQUENCE [LARGE SCALE GENOMIC DNA]</scope>
    <source>
        <strain evidence="11 12">DSM 44556</strain>
    </source>
</reference>
<dbReference type="EC" id="2.7.7.7" evidence="11"/>
<keyword evidence="5 11" id="KW-0548">Nucleotidyltransferase</keyword>
<dbReference type="Pfam" id="PF02768">
    <property type="entry name" value="DNA_pol3_beta_3"/>
    <property type="match status" value="1"/>
</dbReference>
<comment type="caution">
    <text evidence="11">The sequence shown here is derived from an EMBL/GenBank/DDBJ whole genome shotgun (WGS) entry which is preliminary data.</text>
</comment>
<dbReference type="GO" id="GO:0003677">
    <property type="term" value="F:DNA binding"/>
    <property type="evidence" value="ECO:0007669"/>
    <property type="project" value="UniProtKB-KW"/>
</dbReference>
<keyword evidence="7" id="KW-0239">DNA-directed DNA polymerase</keyword>
<feature type="domain" description="DNA polymerase III beta sliding clamp C-terminal" evidence="10">
    <location>
        <begin position="261"/>
        <end position="346"/>
    </location>
</feature>
<keyword evidence="8" id="KW-0238">DNA-binding</keyword>
<evidence type="ECO:0000256" key="7">
    <source>
        <dbReference type="ARBA" id="ARBA00022932"/>
    </source>
</evidence>
<dbReference type="Pfam" id="PF00712">
    <property type="entry name" value="DNA_pol3_beta"/>
    <property type="match status" value="1"/>
</dbReference>
<gene>
    <name evidence="11" type="ORF">FHU31_005963</name>
</gene>
<dbReference type="SMART" id="SM00480">
    <property type="entry name" value="POL3Bc"/>
    <property type="match status" value="1"/>
</dbReference>
<evidence type="ECO:0000259" key="10">
    <source>
        <dbReference type="Pfam" id="PF02768"/>
    </source>
</evidence>
<dbReference type="AlphaFoldDB" id="A0A7X5ZG62"/>
<dbReference type="EMBL" id="JAANOW010000005">
    <property type="protein sequence ID" value="NIH98939.1"/>
    <property type="molecule type" value="Genomic_DNA"/>
</dbReference>
<proteinExistence type="inferred from homology"/>
<dbReference type="RefSeq" id="WP_167164654.1">
    <property type="nucleotide sequence ID" value="NZ_JAANOW010000005.1"/>
</dbReference>
<evidence type="ECO:0000256" key="3">
    <source>
        <dbReference type="ARBA" id="ARBA00022490"/>
    </source>
</evidence>
<dbReference type="InterPro" id="IPR022635">
    <property type="entry name" value="DNA_polIII_beta_C"/>
</dbReference>
<evidence type="ECO:0000256" key="5">
    <source>
        <dbReference type="ARBA" id="ARBA00022695"/>
    </source>
</evidence>
<keyword evidence="4 11" id="KW-0808">Transferase</keyword>
<dbReference type="SUPFAM" id="SSF55979">
    <property type="entry name" value="DNA clamp"/>
    <property type="match status" value="3"/>
</dbReference>
<dbReference type="PANTHER" id="PTHR30478">
    <property type="entry name" value="DNA POLYMERASE III SUBUNIT BETA"/>
    <property type="match status" value="1"/>
</dbReference>
<keyword evidence="3" id="KW-0963">Cytoplasm</keyword>
<comment type="similarity">
    <text evidence="2">Belongs to the beta sliding clamp family.</text>
</comment>
<feature type="domain" description="DNA polymerase III beta sliding clamp N-terminal" evidence="9">
    <location>
        <begin position="1"/>
        <end position="120"/>
    </location>
</feature>
<dbReference type="PANTHER" id="PTHR30478:SF0">
    <property type="entry name" value="BETA SLIDING CLAMP"/>
    <property type="match status" value="1"/>
</dbReference>
<dbReference type="Proteomes" id="UP000547444">
    <property type="component" value="Unassembled WGS sequence"/>
</dbReference>
<dbReference type="GO" id="GO:0009360">
    <property type="term" value="C:DNA polymerase III complex"/>
    <property type="evidence" value="ECO:0007669"/>
    <property type="project" value="InterPro"/>
</dbReference>
<evidence type="ECO:0000259" key="9">
    <source>
        <dbReference type="Pfam" id="PF00712"/>
    </source>
</evidence>
<dbReference type="GO" id="GO:0005737">
    <property type="term" value="C:cytoplasm"/>
    <property type="evidence" value="ECO:0007669"/>
    <property type="project" value="UniProtKB-SubCell"/>
</dbReference>
<evidence type="ECO:0000256" key="2">
    <source>
        <dbReference type="ARBA" id="ARBA00010752"/>
    </source>
</evidence>
<comment type="subcellular location">
    <subcellularLocation>
        <location evidence="1">Cytoplasm</location>
    </subcellularLocation>
</comment>
<evidence type="ECO:0000256" key="8">
    <source>
        <dbReference type="ARBA" id="ARBA00023125"/>
    </source>
</evidence>
<sequence length="383" mass="41030">MKFGINSAALADAINAAISSIATKSTSPVMGGVLIEAQIGTVTLSSFNYDRATVRVVPADVMDTDTVLVSGRLLGAVAGNLPKKDTETTVTVDGNQLLIAAGRTVFQLPMMQVQDYPHLPAMASEDLIGTVDRDLFTEAVKVVGGFASNDVLPANLAALNMLCTPDQITLRATDRYIIGNRRIPWSGHEDKEISVAAADVLATIKALSDHTTGDVEVLFNGSMFGLRTKSTTVMTRVLELEEKERFPDTGRIMAWPQFFATATIPVEALQSMLKRAMSIADDLVAQVDLDVDDGLLSVTTTHSATGNISDELQVTHHGGHRKIAVSSRRLHAALAIIDDPMVTLAFRPEGLHLHLHPGEIDENLAQPDTDTIALVGGIYGARR</sequence>
<dbReference type="InterPro" id="IPR046938">
    <property type="entry name" value="DNA_clamp_sf"/>
</dbReference>
<evidence type="ECO:0000256" key="6">
    <source>
        <dbReference type="ARBA" id="ARBA00022705"/>
    </source>
</evidence>
<dbReference type="InterPro" id="IPR001001">
    <property type="entry name" value="DNA_polIII_beta"/>
</dbReference>
<dbReference type="InterPro" id="IPR022634">
    <property type="entry name" value="DNA_polIII_beta_N"/>
</dbReference>
<dbReference type="Gene3D" id="3.10.150.10">
    <property type="entry name" value="DNA Polymerase III, subunit A, domain 2"/>
    <property type="match status" value="3"/>
</dbReference>
<dbReference type="GO" id="GO:0003887">
    <property type="term" value="F:DNA-directed DNA polymerase activity"/>
    <property type="evidence" value="ECO:0007669"/>
    <property type="project" value="UniProtKB-KW"/>
</dbReference>
<protein>
    <submittedName>
        <fullName evidence="11">DNA polymerase-3 subunit beta</fullName>
        <ecNumber evidence="11">2.7.7.7</ecNumber>
    </submittedName>
</protein>
<evidence type="ECO:0000256" key="1">
    <source>
        <dbReference type="ARBA" id="ARBA00004496"/>
    </source>
</evidence>
<evidence type="ECO:0000313" key="12">
    <source>
        <dbReference type="Proteomes" id="UP000547444"/>
    </source>
</evidence>